<evidence type="ECO:0000313" key="5">
    <source>
        <dbReference type="EMBL" id="MCV3287856.1"/>
    </source>
</evidence>
<dbReference type="EMBL" id="JAJVCY010000007">
    <property type="protein sequence ID" value="MCV3287856.1"/>
    <property type="molecule type" value="Genomic_DNA"/>
</dbReference>
<dbReference type="InterPro" id="IPR005467">
    <property type="entry name" value="His_kinase_dom"/>
</dbReference>
<proteinExistence type="predicted"/>
<dbReference type="SUPFAM" id="SSF53850">
    <property type="entry name" value="Periplasmic binding protein-like II"/>
    <property type="match status" value="1"/>
</dbReference>
<dbReference type="PANTHER" id="PTHR43065">
    <property type="entry name" value="SENSOR HISTIDINE KINASE"/>
    <property type="match status" value="1"/>
</dbReference>
<organism evidence="5 6">
    <name type="scientific">Aeromonas media</name>
    <dbReference type="NCBI Taxonomy" id="651"/>
    <lineage>
        <taxon>Bacteria</taxon>
        <taxon>Pseudomonadati</taxon>
        <taxon>Pseudomonadota</taxon>
        <taxon>Gammaproteobacteria</taxon>
        <taxon>Aeromonadales</taxon>
        <taxon>Aeromonadaceae</taxon>
        <taxon>Aeromonas</taxon>
    </lineage>
</organism>
<evidence type="ECO:0000256" key="2">
    <source>
        <dbReference type="ARBA" id="ARBA00012438"/>
    </source>
</evidence>
<name>A0AAW5RK70_AERME</name>
<sequence length="609" mass="67083">MGRVLLCVSLLWLGWLGPLVAKEWQTSLRPVIRIGVITFDQPDAEKARWQPTVDYLNRRLPQYQFRLVSGDVSSLNQLVASGTLDFVISNGLKFLDYQRQHDAVRLLSLSPLQGSAEQAVGSTLISRADGPPITDWPMLGHQRIVATSPEAFGGFQIIQGLWLKAGLDPREAFPGLLFAGLPQEDLLHLLQDGSAEVAILPTCILEQAIAQGRYKADQFRVILPQPQSALPCQSSTPLYPSLSLARLAHVNEAFARDLARVLLEIPADSDAARAGHYLHWTAPVKDAAVIALQQQLDAANAQPLALQIWHHYRGWLLIALGLLLLLGGYHLRVKHLVQLRTRQLKESNLQLTQALTDNRLAAERLSQQQQQLFSAQRVLLSGELAAGMAHELNQPLMALNNYLAGCRLRLAAQPPALADVEQGLTQALAQVTQAKGIIARLRNFMRKGEAQDSAVSFDELLQCTLPLFRDQFRRQRIALSLPEGDPVPLRVDPTLMQQVLVNLLCNAGEAVALNPDTRPPCIAIRQRIEADRVVISIHDNGTGMTKAQRAHLFVPFHTSKKEGLGLGLIICKRIIESYQGTIWAEQVAQGAVLAFSLPLHPQADQGAQP</sequence>
<dbReference type="GO" id="GO:0000155">
    <property type="term" value="F:phosphorelay sensor kinase activity"/>
    <property type="evidence" value="ECO:0007669"/>
    <property type="project" value="InterPro"/>
</dbReference>
<gene>
    <name evidence="5" type="ORF">LZT28_06245</name>
</gene>
<dbReference type="Pfam" id="PF12974">
    <property type="entry name" value="Phosphonate-bd"/>
    <property type="match status" value="1"/>
</dbReference>
<dbReference type="CDD" id="cd00082">
    <property type="entry name" value="HisKA"/>
    <property type="match status" value="1"/>
</dbReference>
<dbReference type="Gene3D" id="3.40.190.10">
    <property type="entry name" value="Periplasmic binding protein-like II"/>
    <property type="match status" value="2"/>
</dbReference>
<dbReference type="AlphaFoldDB" id="A0AAW5RK70"/>
<dbReference type="SMART" id="SM00387">
    <property type="entry name" value="HATPase_c"/>
    <property type="match status" value="1"/>
</dbReference>
<dbReference type="Gene3D" id="3.30.565.10">
    <property type="entry name" value="Histidine kinase-like ATPase, C-terminal domain"/>
    <property type="match status" value="1"/>
</dbReference>
<dbReference type="InterPro" id="IPR036097">
    <property type="entry name" value="HisK_dim/P_sf"/>
</dbReference>
<feature type="domain" description="Histidine kinase" evidence="4">
    <location>
        <begin position="387"/>
        <end position="601"/>
    </location>
</feature>
<dbReference type="PRINTS" id="PR00344">
    <property type="entry name" value="BCTRLSENSOR"/>
</dbReference>
<evidence type="ECO:0000256" key="3">
    <source>
        <dbReference type="ARBA" id="ARBA00022553"/>
    </source>
</evidence>
<dbReference type="InterPro" id="IPR003594">
    <property type="entry name" value="HATPase_dom"/>
</dbReference>
<dbReference type="EC" id="2.7.13.3" evidence="2"/>
<reference evidence="5" key="1">
    <citation type="submission" date="2022-01" db="EMBL/GenBank/DDBJ databases">
        <title>Comparison of Fish pathogen Aeromonas spp.</title>
        <authorList>
            <person name="Dubey S."/>
            <person name="Sorum H."/>
            <person name="Munangandu H.M."/>
        </authorList>
    </citation>
    <scope>NUCLEOTIDE SEQUENCE</scope>
    <source>
        <strain evidence="5">SD/21-15</strain>
    </source>
</reference>
<keyword evidence="3" id="KW-0597">Phosphoprotein</keyword>
<dbReference type="Gene3D" id="1.10.287.130">
    <property type="match status" value="1"/>
</dbReference>
<dbReference type="SMART" id="SM00388">
    <property type="entry name" value="HisKA"/>
    <property type="match status" value="1"/>
</dbReference>
<dbReference type="PANTHER" id="PTHR43065:SF42">
    <property type="entry name" value="TWO-COMPONENT SENSOR PPRA"/>
    <property type="match status" value="1"/>
</dbReference>
<evidence type="ECO:0000313" key="6">
    <source>
        <dbReference type="Proteomes" id="UP001208651"/>
    </source>
</evidence>
<dbReference type="SUPFAM" id="SSF55874">
    <property type="entry name" value="ATPase domain of HSP90 chaperone/DNA topoisomerase II/histidine kinase"/>
    <property type="match status" value="1"/>
</dbReference>
<evidence type="ECO:0000256" key="1">
    <source>
        <dbReference type="ARBA" id="ARBA00000085"/>
    </source>
</evidence>
<dbReference type="InterPro" id="IPR003661">
    <property type="entry name" value="HisK_dim/P_dom"/>
</dbReference>
<dbReference type="Pfam" id="PF02518">
    <property type="entry name" value="HATPase_c"/>
    <property type="match status" value="1"/>
</dbReference>
<comment type="catalytic activity">
    <reaction evidence="1">
        <text>ATP + protein L-histidine = ADP + protein N-phospho-L-histidine.</text>
        <dbReference type="EC" id="2.7.13.3"/>
    </reaction>
</comment>
<dbReference type="InterPro" id="IPR004358">
    <property type="entry name" value="Sig_transdc_His_kin-like_C"/>
</dbReference>
<dbReference type="RefSeq" id="WP_263684728.1">
    <property type="nucleotide sequence ID" value="NZ_JAJVCY010000007.1"/>
</dbReference>
<accession>A0AAW5RK70</accession>
<dbReference type="PROSITE" id="PS50109">
    <property type="entry name" value="HIS_KIN"/>
    <property type="match status" value="1"/>
</dbReference>
<protein>
    <recommendedName>
        <fullName evidence="2">histidine kinase</fullName>
        <ecNumber evidence="2">2.7.13.3</ecNumber>
    </recommendedName>
</protein>
<evidence type="ECO:0000259" key="4">
    <source>
        <dbReference type="PROSITE" id="PS50109"/>
    </source>
</evidence>
<dbReference type="InterPro" id="IPR036890">
    <property type="entry name" value="HATPase_C_sf"/>
</dbReference>
<dbReference type="Proteomes" id="UP001208651">
    <property type="component" value="Unassembled WGS sequence"/>
</dbReference>
<comment type="caution">
    <text evidence="5">The sequence shown here is derived from an EMBL/GenBank/DDBJ whole genome shotgun (WGS) entry which is preliminary data.</text>
</comment>
<dbReference type="SUPFAM" id="SSF47384">
    <property type="entry name" value="Homodimeric domain of signal transducing histidine kinase"/>
    <property type="match status" value="1"/>
</dbReference>